<feature type="binding site" evidence="5">
    <location>
        <begin position="182"/>
        <end position="185"/>
    </location>
    <ligand>
        <name>substrate</name>
    </ligand>
</feature>
<dbReference type="InterPro" id="IPR029063">
    <property type="entry name" value="SAM-dependent_MTases_sf"/>
</dbReference>
<evidence type="ECO:0000256" key="2">
    <source>
        <dbReference type="ARBA" id="ARBA00022679"/>
    </source>
</evidence>
<organism evidence="8 9">
    <name type="scientific">Sphingomonas yantingensis</name>
    <dbReference type="NCBI Taxonomy" id="1241761"/>
    <lineage>
        <taxon>Bacteria</taxon>
        <taxon>Pseudomonadati</taxon>
        <taxon>Pseudomonadota</taxon>
        <taxon>Alphaproteobacteria</taxon>
        <taxon>Sphingomonadales</taxon>
        <taxon>Sphingomonadaceae</taxon>
        <taxon>Sphingomonas</taxon>
    </lineage>
</organism>
<dbReference type="EMBL" id="JACIJJ010000001">
    <property type="protein sequence ID" value="MBB5696682.1"/>
    <property type="molecule type" value="Genomic_DNA"/>
</dbReference>
<dbReference type="NCBIfam" id="TIGR03534">
    <property type="entry name" value="RF_mod_PrmC"/>
    <property type="match status" value="1"/>
</dbReference>
<evidence type="ECO:0000313" key="8">
    <source>
        <dbReference type="EMBL" id="MBB5696682.1"/>
    </source>
</evidence>
<dbReference type="InterPro" id="IPR040758">
    <property type="entry name" value="PrmC_N"/>
</dbReference>
<dbReference type="NCBIfam" id="TIGR00536">
    <property type="entry name" value="hemK_fam"/>
    <property type="match status" value="1"/>
</dbReference>
<feature type="binding site" evidence="5">
    <location>
        <position position="182"/>
    </location>
    <ligand>
        <name>S-adenosyl-L-methionine</name>
        <dbReference type="ChEBI" id="CHEBI:59789"/>
    </ligand>
</feature>
<evidence type="ECO:0000259" key="7">
    <source>
        <dbReference type="Pfam" id="PF17827"/>
    </source>
</evidence>
<comment type="function">
    <text evidence="5">Methylates the class 1 translation termination release factors RF1/PrfA and RF2/PrfB on the glutamine residue of the universally conserved GGQ motif.</text>
</comment>
<protein>
    <recommendedName>
        <fullName evidence="5">Release factor glutamine methyltransferase</fullName>
        <shortName evidence="5">RF MTase</shortName>
        <ecNumber evidence="5">2.1.1.297</ecNumber>
    </recommendedName>
    <alternativeName>
        <fullName evidence="5">N5-glutamine methyltransferase PrmC</fullName>
    </alternativeName>
    <alternativeName>
        <fullName evidence="5">Protein-(glutamine-N5) MTase PrmC</fullName>
    </alternativeName>
    <alternativeName>
        <fullName evidence="5">Protein-glutamine N-methyltransferase PrmC</fullName>
    </alternativeName>
</protein>
<dbReference type="Proteomes" id="UP000557739">
    <property type="component" value="Unassembled WGS sequence"/>
</dbReference>
<evidence type="ECO:0000256" key="4">
    <source>
        <dbReference type="ARBA" id="ARBA00048391"/>
    </source>
</evidence>
<comment type="similarity">
    <text evidence="5">Belongs to the protein N5-glutamine methyltransferase family. PrmC subfamily.</text>
</comment>
<comment type="catalytic activity">
    <reaction evidence="4 5">
        <text>L-glutaminyl-[peptide chain release factor] + S-adenosyl-L-methionine = N(5)-methyl-L-glutaminyl-[peptide chain release factor] + S-adenosyl-L-homocysteine + H(+)</text>
        <dbReference type="Rhea" id="RHEA:42896"/>
        <dbReference type="Rhea" id="RHEA-COMP:10271"/>
        <dbReference type="Rhea" id="RHEA-COMP:10272"/>
        <dbReference type="ChEBI" id="CHEBI:15378"/>
        <dbReference type="ChEBI" id="CHEBI:30011"/>
        <dbReference type="ChEBI" id="CHEBI:57856"/>
        <dbReference type="ChEBI" id="CHEBI:59789"/>
        <dbReference type="ChEBI" id="CHEBI:61891"/>
        <dbReference type="EC" id="2.1.1.297"/>
    </reaction>
</comment>
<feature type="binding site" evidence="5">
    <location>
        <position position="141"/>
    </location>
    <ligand>
        <name>S-adenosyl-L-methionine</name>
        <dbReference type="ChEBI" id="CHEBI:59789"/>
    </ligand>
</feature>
<proteinExistence type="inferred from homology"/>
<evidence type="ECO:0000313" key="9">
    <source>
        <dbReference type="Proteomes" id="UP000557739"/>
    </source>
</evidence>
<feature type="binding site" evidence="5">
    <location>
        <begin position="118"/>
        <end position="122"/>
    </location>
    <ligand>
        <name>S-adenosyl-L-methionine</name>
        <dbReference type="ChEBI" id="CHEBI:59789"/>
    </ligand>
</feature>
<dbReference type="InterPro" id="IPR007848">
    <property type="entry name" value="Small_mtfrase_dom"/>
</dbReference>
<dbReference type="GO" id="GO:0003676">
    <property type="term" value="F:nucleic acid binding"/>
    <property type="evidence" value="ECO:0007669"/>
    <property type="project" value="InterPro"/>
</dbReference>
<dbReference type="Pfam" id="PF17827">
    <property type="entry name" value="PrmC_N"/>
    <property type="match status" value="1"/>
</dbReference>
<feature type="domain" description="Methyltransferase small" evidence="6">
    <location>
        <begin position="111"/>
        <end position="190"/>
    </location>
</feature>
<feature type="binding site" evidence="5">
    <location>
        <position position="168"/>
    </location>
    <ligand>
        <name>S-adenosyl-L-methionine</name>
        <dbReference type="ChEBI" id="CHEBI:59789"/>
    </ligand>
</feature>
<name>A0A7W9ALZ2_9SPHN</name>
<dbReference type="EC" id="2.1.1.297" evidence="5"/>
<keyword evidence="9" id="KW-1185">Reference proteome</keyword>
<dbReference type="InterPro" id="IPR004556">
    <property type="entry name" value="HemK-like"/>
</dbReference>
<dbReference type="InterPro" id="IPR002052">
    <property type="entry name" value="DNA_methylase_N6_adenine_CS"/>
</dbReference>
<evidence type="ECO:0000259" key="6">
    <source>
        <dbReference type="Pfam" id="PF05175"/>
    </source>
</evidence>
<dbReference type="InterPro" id="IPR019874">
    <property type="entry name" value="RF_methyltr_PrmC"/>
</dbReference>
<dbReference type="SUPFAM" id="SSF53335">
    <property type="entry name" value="S-adenosyl-L-methionine-dependent methyltransferases"/>
    <property type="match status" value="1"/>
</dbReference>
<dbReference type="Pfam" id="PF05175">
    <property type="entry name" value="MTS"/>
    <property type="match status" value="1"/>
</dbReference>
<dbReference type="GO" id="GO:0032259">
    <property type="term" value="P:methylation"/>
    <property type="evidence" value="ECO:0007669"/>
    <property type="project" value="UniProtKB-KW"/>
</dbReference>
<keyword evidence="2 5" id="KW-0808">Transferase</keyword>
<dbReference type="Gene3D" id="3.40.50.150">
    <property type="entry name" value="Vaccinia Virus protein VP39"/>
    <property type="match status" value="1"/>
</dbReference>
<feature type="domain" description="Release factor glutamine methyltransferase N-terminal" evidence="7">
    <location>
        <begin position="7"/>
        <end position="72"/>
    </location>
</feature>
<dbReference type="PROSITE" id="PS00092">
    <property type="entry name" value="N6_MTASE"/>
    <property type="match status" value="1"/>
</dbReference>
<dbReference type="Gene3D" id="1.10.8.10">
    <property type="entry name" value="DNA helicase RuvA subunit, C-terminal domain"/>
    <property type="match status" value="1"/>
</dbReference>
<gene>
    <name evidence="5" type="primary">prmC</name>
    <name evidence="8" type="ORF">FHR19_000007</name>
</gene>
<dbReference type="AlphaFoldDB" id="A0A7W9ALZ2"/>
<comment type="caution">
    <text evidence="8">The sequence shown here is derived from an EMBL/GenBank/DDBJ whole genome shotgun (WGS) entry which is preliminary data.</text>
</comment>
<dbReference type="InterPro" id="IPR050320">
    <property type="entry name" value="N5-glutamine_MTase"/>
</dbReference>
<evidence type="ECO:0000256" key="1">
    <source>
        <dbReference type="ARBA" id="ARBA00022603"/>
    </source>
</evidence>
<sequence length="272" mass="28380">MGEVRAALLEAARDLTGVSDTARLDAELLMAHALGATRDAVLLKHLGDPVPADYAALVGRRRAGEPLAYITGTRDFWTITLKVGPGVLIPRADSETLIEAAVRHFAGTAGPRRVLDLGTGPGTLLLAALAEWPEATGLGVDTSATALGYARTNAAALDLPATFIEGDWAADIDERFDLILTNPPYIADNDPDVAPGVRAFEPGEALFAADNGLAAYRAIVPDLPRLLGDGGVAVLEIGWRQGEAVAALVRAAGLSARVVRDLGDRPRAVVVT</sequence>
<keyword evidence="3 5" id="KW-0949">S-adenosyl-L-methionine</keyword>
<reference evidence="8 9" key="1">
    <citation type="submission" date="2020-08" db="EMBL/GenBank/DDBJ databases">
        <title>Genomic Encyclopedia of Type Strains, Phase IV (KMG-IV): sequencing the most valuable type-strain genomes for metagenomic binning, comparative biology and taxonomic classification.</title>
        <authorList>
            <person name="Goeker M."/>
        </authorList>
    </citation>
    <scope>NUCLEOTIDE SEQUENCE [LARGE SCALE GENOMIC DNA]</scope>
    <source>
        <strain evidence="8 9">DSM 27244</strain>
    </source>
</reference>
<dbReference type="GO" id="GO:0102559">
    <property type="term" value="F:peptide chain release factor N(5)-glutamine methyltransferase activity"/>
    <property type="evidence" value="ECO:0007669"/>
    <property type="project" value="UniProtKB-EC"/>
</dbReference>
<dbReference type="CDD" id="cd02440">
    <property type="entry name" value="AdoMet_MTases"/>
    <property type="match status" value="1"/>
</dbReference>
<keyword evidence="1 5" id="KW-0489">Methyltransferase</keyword>
<accession>A0A7W9ALZ2</accession>
<dbReference type="HAMAP" id="MF_02126">
    <property type="entry name" value="RF_methyltr_PrmC"/>
    <property type="match status" value="1"/>
</dbReference>
<dbReference type="RefSeq" id="WP_184023090.1">
    <property type="nucleotide sequence ID" value="NZ_JACIJJ010000001.1"/>
</dbReference>
<evidence type="ECO:0000256" key="3">
    <source>
        <dbReference type="ARBA" id="ARBA00022691"/>
    </source>
</evidence>
<dbReference type="PANTHER" id="PTHR18895:SF74">
    <property type="entry name" value="MTRF1L RELEASE FACTOR GLUTAMINE METHYLTRANSFERASE"/>
    <property type="match status" value="1"/>
</dbReference>
<dbReference type="PANTHER" id="PTHR18895">
    <property type="entry name" value="HEMK METHYLTRANSFERASE"/>
    <property type="match status" value="1"/>
</dbReference>
<evidence type="ECO:0000256" key="5">
    <source>
        <dbReference type="HAMAP-Rule" id="MF_02126"/>
    </source>
</evidence>